<evidence type="ECO:0000256" key="2">
    <source>
        <dbReference type="SAM" id="MobiDB-lite"/>
    </source>
</evidence>
<keyword evidence="5" id="KW-1185">Reference proteome</keyword>
<proteinExistence type="predicted"/>
<keyword evidence="1" id="KW-0808">Transferase</keyword>
<dbReference type="InterPro" id="IPR000794">
    <property type="entry name" value="Beta-ketoacyl_synthase"/>
</dbReference>
<dbReference type="Proteomes" id="UP001596220">
    <property type="component" value="Unassembled WGS sequence"/>
</dbReference>
<evidence type="ECO:0000313" key="5">
    <source>
        <dbReference type="Proteomes" id="UP001596220"/>
    </source>
</evidence>
<dbReference type="InterPro" id="IPR014030">
    <property type="entry name" value="Ketoacyl_synth_N"/>
</dbReference>
<dbReference type="PANTHER" id="PTHR11712">
    <property type="entry name" value="POLYKETIDE SYNTHASE-RELATED"/>
    <property type="match status" value="1"/>
</dbReference>
<feature type="domain" description="Beta-ketoacyl synthase-like N-terminal" evidence="3">
    <location>
        <begin position="33"/>
        <end position="175"/>
    </location>
</feature>
<reference evidence="5" key="1">
    <citation type="journal article" date="2019" name="Int. J. Syst. Evol. Microbiol.">
        <title>The Global Catalogue of Microorganisms (GCM) 10K type strain sequencing project: providing services to taxonomists for standard genome sequencing and annotation.</title>
        <authorList>
            <consortium name="The Broad Institute Genomics Platform"/>
            <consortium name="The Broad Institute Genome Sequencing Center for Infectious Disease"/>
            <person name="Wu L."/>
            <person name="Ma J."/>
        </authorList>
    </citation>
    <scope>NUCLEOTIDE SEQUENCE [LARGE SCALE GENOMIC DNA]</scope>
    <source>
        <strain evidence="5">CGMCC 4.7246</strain>
    </source>
</reference>
<dbReference type="InterPro" id="IPR016039">
    <property type="entry name" value="Thiolase-like"/>
</dbReference>
<accession>A0ABW1P3D9</accession>
<organism evidence="4 5">
    <name type="scientific">Saccharothrix lopnurensis</name>
    <dbReference type="NCBI Taxonomy" id="1670621"/>
    <lineage>
        <taxon>Bacteria</taxon>
        <taxon>Bacillati</taxon>
        <taxon>Actinomycetota</taxon>
        <taxon>Actinomycetes</taxon>
        <taxon>Pseudonocardiales</taxon>
        <taxon>Pseudonocardiaceae</taxon>
        <taxon>Saccharothrix</taxon>
    </lineage>
</organism>
<dbReference type="Gene3D" id="3.40.47.10">
    <property type="match status" value="1"/>
</dbReference>
<dbReference type="EMBL" id="JBHSQO010000010">
    <property type="protein sequence ID" value="MFC6090114.1"/>
    <property type="molecule type" value="Genomic_DNA"/>
</dbReference>
<dbReference type="Pfam" id="PF00109">
    <property type="entry name" value="ketoacyl-synt"/>
    <property type="match status" value="1"/>
</dbReference>
<gene>
    <name evidence="4" type="ORF">ACFP3R_12600</name>
</gene>
<name>A0ABW1P3D9_9PSEU</name>
<dbReference type="PANTHER" id="PTHR11712:SF336">
    <property type="entry name" value="3-OXOACYL-[ACYL-CARRIER-PROTEIN] SYNTHASE, MITOCHONDRIAL"/>
    <property type="match status" value="1"/>
</dbReference>
<feature type="region of interest" description="Disordered" evidence="2">
    <location>
        <begin position="298"/>
        <end position="326"/>
    </location>
</feature>
<dbReference type="RefSeq" id="WP_380635750.1">
    <property type="nucleotide sequence ID" value="NZ_JBHSQO010000010.1"/>
</dbReference>
<comment type="caution">
    <text evidence="4">The sequence shown here is derived from an EMBL/GenBank/DDBJ whole genome shotgun (WGS) entry which is preliminary data.</text>
</comment>
<protein>
    <submittedName>
        <fullName evidence="4">Beta-ketoacyl synthase N-terminal-like domain-containing protein</fullName>
    </submittedName>
</protein>
<evidence type="ECO:0000259" key="3">
    <source>
        <dbReference type="Pfam" id="PF00109"/>
    </source>
</evidence>
<evidence type="ECO:0000256" key="1">
    <source>
        <dbReference type="ARBA" id="ARBA00022679"/>
    </source>
</evidence>
<dbReference type="SUPFAM" id="SSF53901">
    <property type="entry name" value="Thiolase-like"/>
    <property type="match status" value="1"/>
</dbReference>
<evidence type="ECO:0000313" key="4">
    <source>
        <dbReference type="EMBL" id="MFC6090114.1"/>
    </source>
</evidence>
<sequence>MSAPARALVGAEVTGVGLAVSGVRAVEDLLRPTVGDFEPSLRGRGMRHKDRASKLALVATAEALRDAGADDLDGDRVAVVVSSNFGNLDTACEFTDIIHTETVTGISPMRVPHMSSNVTACWVAIEHGLRGPNLTLCSGTASGLDAVSWARNLIAVDRADVAVVIGVEPDTEPVARLHRANGGRRWLDGAVALVVESTGRARRRGARVRARVGAYGRGVEPRAAVEAALGGHAEPVDLYVSAPGVAGLPAGGDPVDLTDRLGRCSGALGVLQCAAAVAWFDAAGGGAGSGAVLAVAGAPDDGEGDATGSAALVLTGPRATRQEDVA</sequence>